<evidence type="ECO:0000256" key="1">
    <source>
        <dbReference type="SAM" id="MobiDB-lite"/>
    </source>
</evidence>
<dbReference type="AlphaFoldDB" id="A0A229RKC2"/>
<dbReference type="SUPFAM" id="SSF89372">
    <property type="entry name" value="Fucose-specific lectin"/>
    <property type="match status" value="1"/>
</dbReference>
<feature type="region of interest" description="Disordered" evidence="1">
    <location>
        <begin position="117"/>
        <end position="144"/>
    </location>
</feature>
<gene>
    <name evidence="2" type="ORF">CFP75_25185</name>
</gene>
<dbReference type="EMBL" id="NMQU01000080">
    <property type="protein sequence ID" value="OXM47116.1"/>
    <property type="molecule type" value="Genomic_DNA"/>
</dbReference>
<comment type="caution">
    <text evidence="2">The sequence shown here is derived from an EMBL/GenBank/DDBJ whole genome shotgun (WGS) entry which is preliminary data.</text>
</comment>
<dbReference type="RefSeq" id="WP_020635882.1">
    <property type="nucleotide sequence ID" value="NZ_KB913032.1"/>
</dbReference>
<evidence type="ECO:0008006" key="4">
    <source>
        <dbReference type="Google" id="ProtNLM"/>
    </source>
</evidence>
<proteinExistence type="predicted"/>
<organism evidence="2 3">
    <name type="scientific">Amycolatopsis alba DSM 44262</name>
    <dbReference type="NCBI Taxonomy" id="1125972"/>
    <lineage>
        <taxon>Bacteria</taxon>
        <taxon>Bacillati</taxon>
        <taxon>Actinomycetota</taxon>
        <taxon>Actinomycetes</taxon>
        <taxon>Pseudonocardiales</taxon>
        <taxon>Pseudonocardiaceae</taxon>
        <taxon>Amycolatopsis</taxon>
    </lineage>
</organism>
<dbReference type="Gene3D" id="2.120.10.70">
    <property type="entry name" value="Fucose-specific lectin"/>
    <property type="match status" value="1"/>
</dbReference>
<keyword evidence="3" id="KW-1185">Reference proteome</keyword>
<dbReference type="OrthoDB" id="3924845at2"/>
<evidence type="ECO:0000313" key="2">
    <source>
        <dbReference type="EMBL" id="OXM47116.1"/>
    </source>
</evidence>
<evidence type="ECO:0000313" key="3">
    <source>
        <dbReference type="Proteomes" id="UP000215563"/>
    </source>
</evidence>
<sequence length="332" mass="35893">MPLHVVGVGTDNKVYHAIRNRYLHDHWTPWTDVTAIVGGTGSPFTMIACATVDRSVHICGLTEDERILHTFRRPDGVWQSSWGDVGAAAGLGTGQPDGVATAGAGTDLQVFAPIQRRDGKPAPAKGSPVNHAIRSSAPPGWPQSFTPIESGLPFEMNEFLRLAADDAAGSLHVCTLDYGNTLWHTLQLSSSTWQPFNDVRRVHLNDPGRIGDVAVAGIGTLLHVCVVADGKIWHTIRATSRWQAVWGDVMRVMNPASTETVTRVACAQLEDNLHVCALTEDGRIIHTIRMSAPPSWQNPEDSGRAFFGDVTAEVGRHGVDPRPFKLLAVSGQ</sequence>
<reference evidence="2 3" key="1">
    <citation type="submission" date="2017-07" db="EMBL/GenBank/DDBJ databases">
        <title>Amycolatopsis alba DSM 44262 Genome sequencing and assembly.</title>
        <authorList>
            <person name="Kaur N."/>
            <person name="Mayilraj S."/>
        </authorList>
    </citation>
    <scope>NUCLEOTIDE SEQUENCE [LARGE SCALE GENOMIC DNA]</scope>
    <source>
        <strain evidence="2 3">DSM 44262</strain>
    </source>
</reference>
<dbReference type="Proteomes" id="UP000215563">
    <property type="component" value="Unassembled WGS sequence"/>
</dbReference>
<protein>
    <recommendedName>
        <fullName evidence="4">WD40 repeat domain-containing protein</fullName>
    </recommendedName>
</protein>
<accession>A0A229RKC2</accession>
<name>A0A229RKC2_AMYAL</name>